<evidence type="ECO:0000313" key="3">
    <source>
        <dbReference type="Proteomes" id="UP000634136"/>
    </source>
</evidence>
<sequence length="34" mass="3691">MELQGEGKNRGGLGALSSAKEERHEYTIEASGRE</sequence>
<feature type="compositionally biased region" description="Basic and acidic residues" evidence="1">
    <location>
        <begin position="19"/>
        <end position="34"/>
    </location>
</feature>
<gene>
    <name evidence="2" type="ORF">G2W53_037757</name>
</gene>
<name>A0A834W4M2_9FABA</name>
<organism evidence="2 3">
    <name type="scientific">Senna tora</name>
    <dbReference type="NCBI Taxonomy" id="362788"/>
    <lineage>
        <taxon>Eukaryota</taxon>
        <taxon>Viridiplantae</taxon>
        <taxon>Streptophyta</taxon>
        <taxon>Embryophyta</taxon>
        <taxon>Tracheophyta</taxon>
        <taxon>Spermatophyta</taxon>
        <taxon>Magnoliopsida</taxon>
        <taxon>eudicotyledons</taxon>
        <taxon>Gunneridae</taxon>
        <taxon>Pentapetalae</taxon>
        <taxon>rosids</taxon>
        <taxon>fabids</taxon>
        <taxon>Fabales</taxon>
        <taxon>Fabaceae</taxon>
        <taxon>Caesalpinioideae</taxon>
        <taxon>Cassia clade</taxon>
        <taxon>Senna</taxon>
    </lineage>
</organism>
<accession>A0A834W4M2</accession>
<comment type="caution">
    <text evidence="2">The sequence shown here is derived from an EMBL/GenBank/DDBJ whole genome shotgun (WGS) entry which is preliminary data.</text>
</comment>
<dbReference type="AlphaFoldDB" id="A0A834W4M2"/>
<feature type="region of interest" description="Disordered" evidence="1">
    <location>
        <begin position="1"/>
        <end position="34"/>
    </location>
</feature>
<proteinExistence type="predicted"/>
<evidence type="ECO:0000256" key="1">
    <source>
        <dbReference type="SAM" id="MobiDB-lite"/>
    </source>
</evidence>
<dbReference type="EMBL" id="JAAIUW010000012">
    <property type="protein sequence ID" value="KAF7805596.1"/>
    <property type="molecule type" value="Genomic_DNA"/>
</dbReference>
<protein>
    <submittedName>
        <fullName evidence="2">Uncharacterized protein</fullName>
    </submittedName>
</protein>
<reference evidence="2" key="1">
    <citation type="submission" date="2020-09" db="EMBL/GenBank/DDBJ databases">
        <title>Genome-Enabled Discovery of Anthraquinone Biosynthesis in Senna tora.</title>
        <authorList>
            <person name="Kang S.-H."/>
            <person name="Pandey R.P."/>
            <person name="Lee C.-M."/>
            <person name="Sim J.-S."/>
            <person name="Jeong J.-T."/>
            <person name="Choi B.-S."/>
            <person name="Jung M."/>
            <person name="Ginzburg D."/>
            <person name="Zhao K."/>
            <person name="Won S.Y."/>
            <person name="Oh T.-J."/>
            <person name="Yu Y."/>
            <person name="Kim N.-H."/>
            <person name="Lee O.R."/>
            <person name="Lee T.-H."/>
            <person name="Bashyal P."/>
            <person name="Kim T.-S."/>
            <person name="Lee W.-H."/>
            <person name="Kawkins C."/>
            <person name="Kim C.-K."/>
            <person name="Kim J.S."/>
            <person name="Ahn B.O."/>
            <person name="Rhee S.Y."/>
            <person name="Sohng J.K."/>
        </authorList>
    </citation>
    <scope>NUCLEOTIDE SEQUENCE</scope>
    <source>
        <tissue evidence="2">Leaf</tissue>
    </source>
</reference>
<keyword evidence="3" id="KW-1185">Reference proteome</keyword>
<dbReference type="Proteomes" id="UP000634136">
    <property type="component" value="Unassembled WGS sequence"/>
</dbReference>
<evidence type="ECO:0000313" key="2">
    <source>
        <dbReference type="EMBL" id="KAF7805596.1"/>
    </source>
</evidence>